<name>A0A192H2I9_9LACO</name>
<dbReference type="EMBL" id="CP014873">
    <property type="protein sequence ID" value="ANK62580.1"/>
    <property type="molecule type" value="Genomic_DNA"/>
</dbReference>
<dbReference type="GeneID" id="42982043"/>
<dbReference type="KEGG" id="lbt:AYR52_02115"/>
<gene>
    <name evidence="1" type="ORF">AYR53_07235</name>
</gene>
<organism evidence="1 2">
    <name type="scientific">Loigolactobacillus backii</name>
    <dbReference type="NCBI Taxonomy" id="375175"/>
    <lineage>
        <taxon>Bacteria</taxon>
        <taxon>Bacillati</taxon>
        <taxon>Bacillota</taxon>
        <taxon>Bacilli</taxon>
        <taxon>Lactobacillales</taxon>
        <taxon>Lactobacillaceae</taxon>
        <taxon>Loigolactobacillus</taxon>
    </lineage>
</organism>
<proteinExistence type="predicted"/>
<evidence type="ECO:0000313" key="2">
    <source>
        <dbReference type="Proteomes" id="UP000078582"/>
    </source>
</evidence>
<dbReference type="RefSeq" id="WP_068223259.1">
    <property type="nucleotide sequence ID" value="NZ_CP014623.1"/>
</dbReference>
<dbReference type="AlphaFoldDB" id="A0A192H2I9"/>
<sequence length="79" mass="9520">MLATKTVSDYDLFQQFKSFLGERQSQISHYPNLTTYVKKERTAFSFPLRRSHMIPSRYNRVIRQLTSEDIHQIEQQLRL</sequence>
<reference evidence="1 2" key="1">
    <citation type="submission" date="2016-03" db="EMBL/GenBank/DDBJ databases">
        <title>Pediococcus and Lactobacillus from brewery environment - whole genome sequencing and assembly.</title>
        <authorList>
            <person name="Behr J."/>
            <person name="Geissler A.J."/>
            <person name="Vogel R.F."/>
        </authorList>
    </citation>
    <scope>NUCLEOTIDE SEQUENCE [LARGE SCALE GENOMIC DNA]</scope>
    <source>
        <strain evidence="1 2">TMW 1.1989</strain>
    </source>
</reference>
<accession>A0A192H2I9</accession>
<evidence type="ECO:0000313" key="1">
    <source>
        <dbReference type="EMBL" id="ANK62580.1"/>
    </source>
</evidence>
<protein>
    <submittedName>
        <fullName evidence="1">Uncharacterized protein</fullName>
    </submittedName>
</protein>
<dbReference type="Proteomes" id="UP000078582">
    <property type="component" value="Chromosome"/>
</dbReference>
<keyword evidence="2" id="KW-1185">Reference proteome</keyword>